<keyword evidence="3" id="KW-1185">Reference proteome</keyword>
<dbReference type="Proteomes" id="UP000241462">
    <property type="component" value="Unassembled WGS sequence"/>
</dbReference>
<name>A0A2T3A3W0_9PEZI</name>
<proteinExistence type="predicted"/>
<dbReference type="InParanoid" id="A0A2T3A3W0"/>
<feature type="region of interest" description="Disordered" evidence="1">
    <location>
        <begin position="1"/>
        <end position="24"/>
    </location>
</feature>
<reference evidence="2 3" key="1">
    <citation type="journal article" date="2018" name="Mycol. Prog.">
        <title>Coniella lustricola, a new species from submerged detritus.</title>
        <authorList>
            <person name="Raudabaugh D.B."/>
            <person name="Iturriaga T."/>
            <person name="Carver A."/>
            <person name="Mondo S."/>
            <person name="Pangilinan J."/>
            <person name="Lipzen A."/>
            <person name="He G."/>
            <person name="Amirebrahimi M."/>
            <person name="Grigoriev I.V."/>
            <person name="Miller A.N."/>
        </authorList>
    </citation>
    <scope>NUCLEOTIDE SEQUENCE [LARGE SCALE GENOMIC DNA]</scope>
    <source>
        <strain evidence="2 3">B22-T-1</strain>
    </source>
</reference>
<sequence>MYKTRKTKPTKTQHRSIDGDERQASMERCNSKQCSIFLNLLSRSSEFTFRPLQAESITSRERKSIFTACCTYKTDTHRLRIRESVDVIKAICLENEYGMIYAATLSQSSSPKITDSTYYKIISLGIQSVLVSSHSPTAVRRFFFSFFFLFLFGRTERPYCVPTSSSSSKDLCLRG</sequence>
<accession>A0A2T3A3W0</accession>
<dbReference type="EMBL" id="KZ678479">
    <property type="protein sequence ID" value="PSR82379.1"/>
    <property type="molecule type" value="Genomic_DNA"/>
</dbReference>
<feature type="compositionally biased region" description="Basic and acidic residues" evidence="1">
    <location>
        <begin position="15"/>
        <end position="24"/>
    </location>
</feature>
<gene>
    <name evidence="2" type="ORF">BD289DRAFT_15986</name>
</gene>
<feature type="compositionally biased region" description="Basic residues" evidence="1">
    <location>
        <begin position="1"/>
        <end position="14"/>
    </location>
</feature>
<evidence type="ECO:0000313" key="3">
    <source>
        <dbReference type="Proteomes" id="UP000241462"/>
    </source>
</evidence>
<dbReference type="AlphaFoldDB" id="A0A2T3A3W0"/>
<organism evidence="2 3">
    <name type="scientific">Coniella lustricola</name>
    <dbReference type="NCBI Taxonomy" id="2025994"/>
    <lineage>
        <taxon>Eukaryota</taxon>
        <taxon>Fungi</taxon>
        <taxon>Dikarya</taxon>
        <taxon>Ascomycota</taxon>
        <taxon>Pezizomycotina</taxon>
        <taxon>Sordariomycetes</taxon>
        <taxon>Sordariomycetidae</taxon>
        <taxon>Diaporthales</taxon>
        <taxon>Schizoparmaceae</taxon>
        <taxon>Coniella</taxon>
    </lineage>
</organism>
<evidence type="ECO:0000313" key="2">
    <source>
        <dbReference type="EMBL" id="PSR82379.1"/>
    </source>
</evidence>
<evidence type="ECO:0000256" key="1">
    <source>
        <dbReference type="SAM" id="MobiDB-lite"/>
    </source>
</evidence>
<protein>
    <submittedName>
        <fullName evidence="2">Uncharacterized protein</fullName>
    </submittedName>
</protein>